<dbReference type="Pfam" id="PF00043">
    <property type="entry name" value="GST_C"/>
    <property type="match status" value="1"/>
</dbReference>
<dbReference type="InterPro" id="IPR036282">
    <property type="entry name" value="Glutathione-S-Trfase_C_sf"/>
</dbReference>
<feature type="domain" description="GST C-terminal" evidence="2">
    <location>
        <begin position="87"/>
        <end position="214"/>
    </location>
</feature>
<evidence type="ECO:0000313" key="4">
    <source>
        <dbReference type="Proteomes" id="UP000824321"/>
    </source>
</evidence>
<accession>A0ABX9A4E6</accession>
<dbReference type="Pfam" id="PF13409">
    <property type="entry name" value="GST_N_2"/>
    <property type="match status" value="1"/>
</dbReference>
<gene>
    <name evidence="3" type="ORF">K3136_04200</name>
</gene>
<reference evidence="3 4" key="1">
    <citation type="submission" date="2021-08" db="EMBL/GenBank/DDBJ databases">
        <title>Comparative Genomics Analysis of the Genus Qipengyuania Reveals Extensive Genetic Diversity and Metabolic Versatility, Including the Description of Fifteen Novel Species.</title>
        <authorList>
            <person name="Liu Y."/>
        </authorList>
    </citation>
    <scope>NUCLEOTIDE SEQUENCE [LARGE SCALE GENOMIC DNA]</scope>
    <source>
        <strain evidence="3 4">1NDH1</strain>
    </source>
</reference>
<dbReference type="InterPro" id="IPR004046">
    <property type="entry name" value="GST_C"/>
</dbReference>
<dbReference type="PROSITE" id="PS50405">
    <property type="entry name" value="GST_CTER"/>
    <property type="match status" value="1"/>
</dbReference>
<dbReference type="CDD" id="cd03046">
    <property type="entry name" value="GST_N_GTT1_like"/>
    <property type="match status" value="1"/>
</dbReference>
<dbReference type="SUPFAM" id="SSF47616">
    <property type="entry name" value="GST C-terminal domain-like"/>
    <property type="match status" value="1"/>
</dbReference>
<dbReference type="InterPro" id="IPR040079">
    <property type="entry name" value="Glutathione_S-Trfase"/>
</dbReference>
<dbReference type="SUPFAM" id="SSF52833">
    <property type="entry name" value="Thioredoxin-like"/>
    <property type="match status" value="1"/>
</dbReference>
<dbReference type="SFLD" id="SFLDS00019">
    <property type="entry name" value="Glutathione_Transferase_(cytos"/>
    <property type="match status" value="1"/>
</dbReference>
<dbReference type="CDD" id="cd03207">
    <property type="entry name" value="GST_C_8"/>
    <property type="match status" value="1"/>
</dbReference>
<dbReference type="PANTHER" id="PTHR44051:SF21">
    <property type="entry name" value="GLUTATHIONE S-TRANSFERASE FAMILY PROTEIN"/>
    <property type="match status" value="1"/>
</dbReference>
<dbReference type="SFLD" id="SFLDG01150">
    <property type="entry name" value="Main.1:_Beta-like"/>
    <property type="match status" value="1"/>
</dbReference>
<proteinExistence type="predicted"/>
<dbReference type="InterPro" id="IPR004045">
    <property type="entry name" value="Glutathione_S-Trfase_N"/>
</dbReference>
<evidence type="ECO:0000259" key="2">
    <source>
        <dbReference type="PROSITE" id="PS50405"/>
    </source>
</evidence>
<dbReference type="EMBL" id="CP081294">
    <property type="protein sequence ID" value="QZD95922.1"/>
    <property type="molecule type" value="Genomic_DNA"/>
</dbReference>
<evidence type="ECO:0000259" key="1">
    <source>
        <dbReference type="PROSITE" id="PS50404"/>
    </source>
</evidence>
<dbReference type="SFLD" id="SFLDG00358">
    <property type="entry name" value="Main_(cytGST)"/>
    <property type="match status" value="1"/>
</dbReference>
<dbReference type="PROSITE" id="PS50404">
    <property type="entry name" value="GST_NTER"/>
    <property type="match status" value="1"/>
</dbReference>
<name>A0ABX9A4E6_9SPHN</name>
<organism evidence="3 4">
    <name type="scientific">Qipengyuania gelatinilytica</name>
    <dbReference type="NCBI Taxonomy" id="2867231"/>
    <lineage>
        <taxon>Bacteria</taxon>
        <taxon>Pseudomonadati</taxon>
        <taxon>Pseudomonadota</taxon>
        <taxon>Alphaproteobacteria</taxon>
        <taxon>Sphingomonadales</taxon>
        <taxon>Erythrobacteraceae</taxon>
        <taxon>Qipengyuania</taxon>
    </lineage>
</organism>
<protein>
    <submittedName>
        <fullName evidence="3">Glutathione S-transferase family protein</fullName>
    </submittedName>
</protein>
<dbReference type="Proteomes" id="UP000824321">
    <property type="component" value="Chromosome"/>
</dbReference>
<keyword evidence="4" id="KW-1185">Reference proteome</keyword>
<evidence type="ECO:0000313" key="3">
    <source>
        <dbReference type="EMBL" id="QZD95922.1"/>
    </source>
</evidence>
<feature type="domain" description="GST N-terminal" evidence="1">
    <location>
        <begin position="1"/>
        <end position="83"/>
    </location>
</feature>
<dbReference type="Gene3D" id="1.20.1050.10">
    <property type="match status" value="1"/>
</dbReference>
<dbReference type="RefSeq" id="WP_221431648.1">
    <property type="nucleotide sequence ID" value="NZ_CP081294.1"/>
</dbReference>
<dbReference type="InterPro" id="IPR010987">
    <property type="entry name" value="Glutathione-S-Trfase_C-like"/>
</dbReference>
<dbReference type="PANTHER" id="PTHR44051">
    <property type="entry name" value="GLUTATHIONE S-TRANSFERASE-RELATED"/>
    <property type="match status" value="1"/>
</dbReference>
<dbReference type="InterPro" id="IPR036249">
    <property type="entry name" value="Thioredoxin-like_sf"/>
</dbReference>
<dbReference type="Gene3D" id="3.40.30.10">
    <property type="entry name" value="Glutaredoxin"/>
    <property type="match status" value="1"/>
</dbReference>
<sequence>MAEYTFFTNPMSRGQIARWALHEVAADYDTELVEWAAKSEAFLKANPLGKVPTLVHHHGDHVHVVTEAAAICHYLAEMHPDAGLLPETHEKAAYFRRLFFAAGPVEQAVVARSMGWGVDDPQKQGMVGFGSYERAMDTFDMLLSDRDYVCGDRFTMADVYVGSQVDWGLQFGSIPKRKVFEDYAARFRERPAYKEAKAIDMQLIAEAQEQTSSP</sequence>